<evidence type="ECO:0000313" key="2">
    <source>
        <dbReference type="Proteomes" id="UP000267654"/>
    </source>
</evidence>
<name>A0A662DA34_UNCAE</name>
<dbReference type="AlphaFoldDB" id="A0A662DA34"/>
<dbReference type="PANTHER" id="PTHR37029:SF1">
    <property type="entry name" value="SSR1768 PROTEIN"/>
    <property type="match status" value="1"/>
</dbReference>
<reference evidence="1 2" key="1">
    <citation type="submission" date="2018-06" db="EMBL/GenBank/DDBJ databases">
        <title>Extensive metabolic versatility and redundancy in microbially diverse, dynamic hydrothermal sediments.</title>
        <authorList>
            <person name="Dombrowski N."/>
            <person name="Teske A."/>
            <person name="Baker B.J."/>
        </authorList>
    </citation>
    <scope>NUCLEOTIDE SEQUENCE [LARGE SCALE GENOMIC DNA]</scope>
    <source>
        <strain evidence="1">B19_G9</strain>
    </source>
</reference>
<dbReference type="EMBL" id="QMQB01000146">
    <property type="protein sequence ID" value="RLE12590.1"/>
    <property type="molecule type" value="Genomic_DNA"/>
</dbReference>
<evidence type="ECO:0000313" key="1">
    <source>
        <dbReference type="EMBL" id="RLE12590.1"/>
    </source>
</evidence>
<dbReference type="InterPro" id="IPR019270">
    <property type="entry name" value="DUF2283"/>
</dbReference>
<dbReference type="Proteomes" id="UP000267654">
    <property type="component" value="Unassembled WGS sequence"/>
</dbReference>
<comment type="caution">
    <text evidence="1">The sequence shown here is derived from an EMBL/GenBank/DDBJ whole genome shotgun (WGS) entry which is preliminary data.</text>
</comment>
<dbReference type="PANTHER" id="PTHR37029">
    <property type="entry name" value="SSR1768 PROTEIN"/>
    <property type="match status" value="1"/>
</dbReference>
<dbReference type="Pfam" id="PF10049">
    <property type="entry name" value="DUF2283"/>
    <property type="match status" value="1"/>
</dbReference>
<accession>A0A662DA34</accession>
<protein>
    <submittedName>
        <fullName evidence="1">DUF2283 domain-containing protein</fullName>
    </submittedName>
</protein>
<sequence length="75" mass="8697">MKINYDPEVDALYIEFRDVLAVKNIDNEEGVTVDLDKDNHIVGIEILDAQERLKESLSHLEFSEIPWKRAKLVSK</sequence>
<proteinExistence type="predicted"/>
<gene>
    <name evidence="1" type="ORF">DRI96_04265</name>
</gene>
<organism evidence="1 2">
    <name type="scientific">Aerophobetes bacterium</name>
    <dbReference type="NCBI Taxonomy" id="2030807"/>
    <lineage>
        <taxon>Bacteria</taxon>
        <taxon>Candidatus Aerophobota</taxon>
    </lineage>
</organism>